<proteinExistence type="predicted"/>
<dbReference type="Pfam" id="PF01527">
    <property type="entry name" value="HTH_Tnp_1"/>
    <property type="match status" value="1"/>
</dbReference>
<organism evidence="3 5">
    <name type="scientific">Roseomonas marmotae</name>
    <dbReference type="NCBI Taxonomy" id="2768161"/>
    <lineage>
        <taxon>Bacteria</taxon>
        <taxon>Pseudomonadati</taxon>
        <taxon>Pseudomonadota</taxon>
        <taxon>Alphaproteobacteria</taxon>
        <taxon>Acetobacterales</taxon>
        <taxon>Roseomonadaceae</taxon>
        <taxon>Roseomonas</taxon>
    </lineage>
</organism>
<evidence type="ECO:0000313" key="4">
    <source>
        <dbReference type="EMBL" id="MBO1073673.1"/>
    </source>
</evidence>
<sequence>MPSRGTYRRHSPQFRLQLCQDICSGAIGRRDAARHHNLSTNLLQLWLTQYDRGELSSEEAEASIVDEYEARIAALERKVGQLTMELDLAKKTPRLRLVSDNESSSIITGPRPAPSEGAAK</sequence>
<keyword evidence="5" id="KW-1185">Reference proteome</keyword>
<evidence type="ECO:0000256" key="2">
    <source>
        <dbReference type="SAM" id="MobiDB-lite"/>
    </source>
</evidence>
<name>A0ABS3K857_9PROT</name>
<dbReference type="InterPro" id="IPR009057">
    <property type="entry name" value="Homeodomain-like_sf"/>
</dbReference>
<feature type="coiled-coil region" evidence="1">
    <location>
        <begin position="58"/>
        <end position="92"/>
    </location>
</feature>
<evidence type="ECO:0000313" key="5">
    <source>
        <dbReference type="Proteomes" id="UP001518990"/>
    </source>
</evidence>
<dbReference type="InterPro" id="IPR002514">
    <property type="entry name" value="Transposase_8"/>
</dbReference>
<dbReference type="EMBL" id="JACTNF010000002">
    <property type="protein sequence ID" value="MBO1073643.1"/>
    <property type="molecule type" value="Genomic_DNA"/>
</dbReference>
<keyword evidence="1" id="KW-0175">Coiled coil</keyword>
<dbReference type="InterPro" id="IPR036388">
    <property type="entry name" value="WH-like_DNA-bd_sf"/>
</dbReference>
<feature type="region of interest" description="Disordered" evidence="2">
    <location>
        <begin position="100"/>
        <end position="120"/>
    </location>
</feature>
<dbReference type="Proteomes" id="UP001518990">
    <property type="component" value="Unassembled WGS sequence"/>
</dbReference>
<evidence type="ECO:0000313" key="3">
    <source>
        <dbReference type="EMBL" id="MBO1073643.1"/>
    </source>
</evidence>
<dbReference type="SUPFAM" id="SSF46689">
    <property type="entry name" value="Homeodomain-like"/>
    <property type="match status" value="1"/>
</dbReference>
<dbReference type="Gene3D" id="1.10.10.10">
    <property type="entry name" value="Winged helix-like DNA-binding domain superfamily/Winged helix DNA-binding domain"/>
    <property type="match status" value="1"/>
</dbReference>
<comment type="caution">
    <text evidence="3">The sequence shown here is derived from an EMBL/GenBank/DDBJ whole genome shotgun (WGS) entry which is preliminary data.</text>
</comment>
<gene>
    <name evidence="3" type="ORF">IAI60_03375</name>
    <name evidence="4" type="ORF">IAI60_03540</name>
</gene>
<dbReference type="RefSeq" id="WP_207445250.1">
    <property type="nucleotide sequence ID" value="NZ_CP061091.1"/>
</dbReference>
<protein>
    <submittedName>
        <fullName evidence="3">Transposase</fullName>
    </submittedName>
</protein>
<reference evidence="3 5" key="1">
    <citation type="submission" date="2020-09" db="EMBL/GenBank/DDBJ databases">
        <title>Roseomonas.</title>
        <authorList>
            <person name="Zhu W."/>
        </authorList>
    </citation>
    <scope>NUCLEOTIDE SEQUENCE [LARGE SCALE GENOMIC DNA]</scope>
    <source>
        <strain evidence="3 5">1311</strain>
    </source>
</reference>
<dbReference type="EMBL" id="JACTNF010000002">
    <property type="protein sequence ID" value="MBO1073673.1"/>
    <property type="molecule type" value="Genomic_DNA"/>
</dbReference>
<evidence type="ECO:0000256" key="1">
    <source>
        <dbReference type="SAM" id="Coils"/>
    </source>
</evidence>
<accession>A0ABS3K857</accession>